<gene>
    <name evidence="2" type="ORF">BN9_054450</name>
</gene>
<feature type="compositionally biased region" description="Basic and acidic residues" evidence="1">
    <location>
        <begin position="169"/>
        <end position="180"/>
    </location>
</feature>
<feature type="region of interest" description="Disordered" evidence="1">
    <location>
        <begin position="193"/>
        <end position="214"/>
    </location>
</feature>
<evidence type="ECO:0000256" key="1">
    <source>
        <dbReference type="SAM" id="MobiDB-lite"/>
    </source>
</evidence>
<dbReference type="OrthoDB" id="105591at2759"/>
<keyword evidence="3" id="KW-1185">Reference proteome</keyword>
<protein>
    <submittedName>
        <fullName evidence="2">Uncharacterized protein</fullName>
    </submittedName>
</protein>
<comment type="caution">
    <text evidence="2">The sequence shown here is derived from an EMBL/GenBank/DDBJ whole genome shotgun (WGS) entry which is preliminary data.</text>
</comment>
<feature type="compositionally biased region" description="Basic and acidic residues" evidence="1">
    <location>
        <begin position="202"/>
        <end position="214"/>
    </location>
</feature>
<dbReference type="Proteomes" id="UP000053237">
    <property type="component" value="Unassembled WGS sequence"/>
</dbReference>
<proteinExistence type="predicted"/>
<dbReference type="EMBL" id="CAIX01000075">
    <property type="protein sequence ID" value="CCI44636.1"/>
    <property type="molecule type" value="Genomic_DNA"/>
</dbReference>
<evidence type="ECO:0000313" key="2">
    <source>
        <dbReference type="EMBL" id="CCI44636.1"/>
    </source>
</evidence>
<name>A0A024GE69_9STRA</name>
<evidence type="ECO:0000313" key="3">
    <source>
        <dbReference type="Proteomes" id="UP000053237"/>
    </source>
</evidence>
<dbReference type="AlphaFoldDB" id="A0A024GE69"/>
<organism evidence="2 3">
    <name type="scientific">Albugo candida</name>
    <dbReference type="NCBI Taxonomy" id="65357"/>
    <lineage>
        <taxon>Eukaryota</taxon>
        <taxon>Sar</taxon>
        <taxon>Stramenopiles</taxon>
        <taxon>Oomycota</taxon>
        <taxon>Peronosporomycetes</taxon>
        <taxon>Albuginales</taxon>
        <taxon>Albuginaceae</taxon>
        <taxon>Albugo</taxon>
    </lineage>
</organism>
<feature type="region of interest" description="Disordered" evidence="1">
    <location>
        <begin position="141"/>
        <end position="180"/>
    </location>
</feature>
<sequence length="214" mass="25675">MKMNDSELLDHVFRTQILREENEWSKSDVVIRSTLLLMYKEVRNHRKQLQQLKKCDCRSKGAFSSRAEILQKQIECRVREADKQPCHIEVAILSFNKKLKETTFQLREECNKRFDLLQHQMRIQSLELAKTLEIYFKRAKNSRKRVDPKTENTSITTHRIDSNEAEFPSSDKETTDKDKCELHSSLRRRFHEQLRRQQRQLQDLRHPSHSKDPT</sequence>
<reference evidence="2 3" key="1">
    <citation type="submission" date="2012-05" db="EMBL/GenBank/DDBJ databases">
        <title>Recombination and specialization in a pathogen metapopulation.</title>
        <authorList>
            <person name="Gardiner A."/>
            <person name="Kemen E."/>
            <person name="Schultz-Larsen T."/>
            <person name="MacLean D."/>
            <person name="Van Oosterhout C."/>
            <person name="Jones J.D.G."/>
        </authorList>
    </citation>
    <scope>NUCLEOTIDE SEQUENCE [LARGE SCALE GENOMIC DNA]</scope>
    <source>
        <strain evidence="2 3">Ac Nc2</strain>
    </source>
</reference>
<dbReference type="InParanoid" id="A0A024GE69"/>
<accession>A0A024GE69</accession>